<reference evidence="13 15" key="3">
    <citation type="submission" date="2019-07" db="EMBL/GenBank/DDBJ databases">
        <authorList>
            <person name="Jastrzebski P J."/>
            <person name="Paukszto L."/>
            <person name="Jastrzebski P J."/>
        </authorList>
    </citation>
    <scope>NUCLEOTIDE SEQUENCE [LARGE SCALE GENOMIC DNA]</scope>
    <source>
        <strain evidence="13 15">WMS-il1</strain>
    </source>
</reference>
<evidence type="ECO:0000256" key="4">
    <source>
        <dbReference type="ARBA" id="ARBA00022448"/>
    </source>
</evidence>
<dbReference type="EMBL" id="UYSG01010969">
    <property type="protein sequence ID" value="VDL60036.1"/>
    <property type="molecule type" value="Genomic_DNA"/>
</dbReference>
<keyword evidence="6" id="KW-0967">Endosome</keyword>
<protein>
    <submittedName>
        <fullName evidence="16">Vacuolar protein sorting-associated protein VTA1</fullName>
    </submittedName>
</protein>
<name>A0A0R3SRD1_HYMDI</name>
<reference evidence="12 14" key="2">
    <citation type="submission" date="2018-11" db="EMBL/GenBank/DDBJ databases">
        <authorList>
            <consortium name="Pathogen Informatics"/>
        </authorList>
    </citation>
    <scope>NUCLEOTIDE SEQUENCE [LARGE SCALE GENOMIC DNA]</scope>
</reference>
<comment type="similarity">
    <text evidence="3">Belongs to the VTA1 family.</text>
</comment>
<dbReference type="GO" id="GO:0010008">
    <property type="term" value="C:endosome membrane"/>
    <property type="evidence" value="ECO:0007669"/>
    <property type="project" value="UniProtKB-SubCell"/>
</dbReference>
<evidence type="ECO:0000256" key="7">
    <source>
        <dbReference type="ARBA" id="ARBA00022927"/>
    </source>
</evidence>
<feature type="region of interest" description="Disordered" evidence="9">
    <location>
        <begin position="175"/>
        <end position="199"/>
    </location>
</feature>
<evidence type="ECO:0000313" key="13">
    <source>
        <dbReference type="EMBL" id="VUZ43390.1"/>
    </source>
</evidence>
<dbReference type="InterPro" id="IPR023175">
    <property type="entry name" value="Vta1/CALS_N_sf"/>
</dbReference>
<feature type="domain" description="Vta1/callose synthase N-terminal" evidence="10">
    <location>
        <begin position="14"/>
        <end position="153"/>
    </location>
</feature>
<dbReference type="GO" id="GO:0032511">
    <property type="term" value="P:late endosome to vacuole transport via multivesicular body sorting pathway"/>
    <property type="evidence" value="ECO:0007669"/>
    <property type="project" value="InterPro"/>
</dbReference>
<dbReference type="AlphaFoldDB" id="A0A0R3SRD1"/>
<keyword evidence="15" id="KW-1185">Reference proteome</keyword>
<keyword evidence="4" id="KW-0813">Transport</keyword>
<dbReference type="Pfam" id="PF04652">
    <property type="entry name" value="Vta1"/>
    <property type="match status" value="1"/>
</dbReference>
<dbReference type="Proteomes" id="UP000274504">
    <property type="component" value="Unassembled WGS sequence"/>
</dbReference>
<sequence>MALAKPPDCLKKYARICKLAQDNEEADPVITYYCRLFVASMGLKGDSKNKDARDFITKLLDYLDAEKKTHTTDSMYTEERVGLQYVESQALDLFTTAFRKDESGDFGNATITGFLNAATLLEVLTLNGETNEELTNARKYAKYKVVYLVDCKKRGVQPVAGPLKEGDASVAPDIAGLREESPPPKEHSPKFSPDLSKQTVKSAESASNYDLKSLDELSTEVCEKTIKAAKFAIGCLQYKDRDGAIKYLQEALNLLTH</sequence>
<evidence type="ECO:0000259" key="10">
    <source>
        <dbReference type="Pfam" id="PF04652"/>
    </source>
</evidence>
<dbReference type="EMBL" id="CABIJS010000111">
    <property type="protein sequence ID" value="VUZ43390.1"/>
    <property type="molecule type" value="Genomic_DNA"/>
</dbReference>
<dbReference type="PANTHER" id="PTHR46009:SF1">
    <property type="entry name" value="VACUOLAR PROTEIN SORTING-ASSOCIATED PROTEIN VTA1 HOMOLOG"/>
    <property type="match status" value="1"/>
</dbReference>
<keyword evidence="5" id="KW-0963">Cytoplasm</keyword>
<dbReference type="Gene3D" id="1.25.40.270">
    <property type="entry name" value="Vacuolar protein sorting-associated protein vta1"/>
    <property type="match status" value="1"/>
</dbReference>
<dbReference type="STRING" id="6216.A0A0R3SRD1"/>
<accession>A0A0R3SRD1</accession>
<reference evidence="16" key="1">
    <citation type="submission" date="2017-02" db="UniProtKB">
        <authorList>
            <consortium name="WormBaseParasite"/>
        </authorList>
    </citation>
    <scope>IDENTIFICATION</scope>
</reference>
<dbReference type="Pfam" id="PF18097">
    <property type="entry name" value="Vta1_C"/>
    <property type="match status" value="1"/>
</dbReference>
<dbReference type="InterPro" id="IPR041212">
    <property type="entry name" value="Vta1_C"/>
</dbReference>
<dbReference type="GO" id="GO:0005771">
    <property type="term" value="C:multivesicular body"/>
    <property type="evidence" value="ECO:0007669"/>
    <property type="project" value="TreeGrafter"/>
</dbReference>
<evidence type="ECO:0000256" key="8">
    <source>
        <dbReference type="ARBA" id="ARBA00023136"/>
    </source>
</evidence>
<dbReference type="Gene3D" id="1.20.5.420">
    <property type="entry name" value="Immunoglobulin FC, subunit C"/>
    <property type="match status" value="1"/>
</dbReference>
<evidence type="ECO:0000256" key="9">
    <source>
        <dbReference type="SAM" id="MobiDB-lite"/>
    </source>
</evidence>
<comment type="subcellular location">
    <subcellularLocation>
        <location evidence="2">Cytoplasm</location>
    </subcellularLocation>
    <subcellularLocation>
        <location evidence="1">Endosome membrane</location>
        <topology evidence="1">Peripheral membrane protein</topology>
    </subcellularLocation>
</comment>
<dbReference type="InterPro" id="IPR039431">
    <property type="entry name" value="Vta1/CALS_N"/>
</dbReference>
<keyword evidence="7" id="KW-0653">Protein transport</keyword>
<evidence type="ECO:0000256" key="5">
    <source>
        <dbReference type="ARBA" id="ARBA00022490"/>
    </source>
</evidence>
<evidence type="ECO:0000256" key="3">
    <source>
        <dbReference type="ARBA" id="ARBA00007895"/>
    </source>
</evidence>
<dbReference type="Proteomes" id="UP000321570">
    <property type="component" value="Unassembled WGS sequence"/>
</dbReference>
<dbReference type="OrthoDB" id="391137at2759"/>
<evidence type="ECO:0000313" key="15">
    <source>
        <dbReference type="Proteomes" id="UP000321570"/>
    </source>
</evidence>
<organism evidence="16">
    <name type="scientific">Hymenolepis diminuta</name>
    <name type="common">Rat tapeworm</name>
    <dbReference type="NCBI Taxonomy" id="6216"/>
    <lineage>
        <taxon>Eukaryota</taxon>
        <taxon>Metazoa</taxon>
        <taxon>Spiralia</taxon>
        <taxon>Lophotrochozoa</taxon>
        <taxon>Platyhelminthes</taxon>
        <taxon>Cestoda</taxon>
        <taxon>Eucestoda</taxon>
        <taxon>Cyclophyllidea</taxon>
        <taxon>Hymenolepididae</taxon>
        <taxon>Hymenolepis</taxon>
    </lineage>
</organism>
<keyword evidence="8" id="KW-0472">Membrane</keyword>
<feature type="domain" description="Vta1 C-terminal" evidence="11">
    <location>
        <begin position="224"/>
        <end position="256"/>
    </location>
</feature>
<evidence type="ECO:0000256" key="1">
    <source>
        <dbReference type="ARBA" id="ARBA00004481"/>
    </source>
</evidence>
<evidence type="ECO:0000313" key="14">
    <source>
        <dbReference type="Proteomes" id="UP000274504"/>
    </source>
</evidence>
<feature type="compositionally biased region" description="Basic and acidic residues" evidence="9">
    <location>
        <begin position="176"/>
        <end position="189"/>
    </location>
</feature>
<proteinExistence type="inferred from homology"/>
<dbReference type="InterPro" id="IPR044538">
    <property type="entry name" value="Vta1-like"/>
</dbReference>
<evidence type="ECO:0000313" key="16">
    <source>
        <dbReference type="WBParaSite" id="HDID_0000772001-mRNA-1"/>
    </source>
</evidence>
<dbReference type="PANTHER" id="PTHR46009">
    <property type="entry name" value="VACUOLAR PROTEIN SORTING-ASSOCIATED PROTEIN VTA1 HOMOLOG"/>
    <property type="match status" value="1"/>
</dbReference>
<gene>
    <name evidence="12" type="ORF">HDID_LOCUS7718</name>
    <name evidence="13" type="ORF">WMSIL1_LOCUS3729</name>
</gene>
<dbReference type="WBParaSite" id="HDID_0000772001-mRNA-1">
    <property type="protein sequence ID" value="HDID_0000772001-mRNA-1"/>
    <property type="gene ID" value="HDID_0000772001"/>
</dbReference>
<evidence type="ECO:0000256" key="2">
    <source>
        <dbReference type="ARBA" id="ARBA00004496"/>
    </source>
</evidence>
<evidence type="ECO:0000259" key="11">
    <source>
        <dbReference type="Pfam" id="PF18097"/>
    </source>
</evidence>
<evidence type="ECO:0000256" key="6">
    <source>
        <dbReference type="ARBA" id="ARBA00022753"/>
    </source>
</evidence>
<evidence type="ECO:0000313" key="12">
    <source>
        <dbReference type="EMBL" id="VDL60036.1"/>
    </source>
</evidence>
<dbReference type="GO" id="GO:0015031">
    <property type="term" value="P:protein transport"/>
    <property type="evidence" value="ECO:0007669"/>
    <property type="project" value="UniProtKB-KW"/>
</dbReference>